<dbReference type="PRINTS" id="PR00038">
    <property type="entry name" value="HTHLUXR"/>
</dbReference>
<dbReference type="Pfam" id="PF00072">
    <property type="entry name" value="Response_reg"/>
    <property type="match status" value="1"/>
</dbReference>
<feature type="domain" description="Response regulatory" evidence="5">
    <location>
        <begin position="5"/>
        <end position="123"/>
    </location>
</feature>
<dbReference type="GO" id="GO:0003677">
    <property type="term" value="F:DNA binding"/>
    <property type="evidence" value="ECO:0007669"/>
    <property type="project" value="UniProtKB-KW"/>
</dbReference>
<dbReference type="Gene3D" id="3.40.50.2300">
    <property type="match status" value="1"/>
</dbReference>
<keyword evidence="1 3" id="KW-0597">Phosphoprotein</keyword>
<dbReference type="InterPro" id="IPR000792">
    <property type="entry name" value="Tscrpt_reg_LuxR_C"/>
</dbReference>
<dbReference type="PROSITE" id="PS50110">
    <property type="entry name" value="RESPONSE_REGULATORY"/>
    <property type="match status" value="1"/>
</dbReference>
<protein>
    <submittedName>
        <fullName evidence="6">DNA-binding response regulator</fullName>
    </submittedName>
</protein>
<organism evidence="6 7">
    <name type="scientific">Aurantibacter aestuarii</name>
    <dbReference type="NCBI Taxonomy" id="1266046"/>
    <lineage>
        <taxon>Bacteria</taxon>
        <taxon>Pseudomonadati</taxon>
        <taxon>Bacteroidota</taxon>
        <taxon>Flavobacteriia</taxon>
        <taxon>Flavobacteriales</taxon>
        <taxon>Flavobacteriaceae</taxon>
        <taxon>Aurantibacter</taxon>
    </lineage>
</organism>
<evidence type="ECO:0000313" key="7">
    <source>
        <dbReference type="Proteomes" id="UP000238426"/>
    </source>
</evidence>
<dbReference type="GO" id="GO:0000160">
    <property type="term" value="P:phosphorelay signal transduction system"/>
    <property type="evidence" value="ECO:0007669"/>
    <property type="project" value="InterPro"/>
</dbReference>
<dbReference type="RefSeq" id="WP_106463098.1">
    <property type="nucleotide sequence ID" value="NZ_PXOQ01000008.1"/>
</dbReference>
<dbReference type="GO" id="GO:0006355">
    <property type="term" value="P:regulation of DNA-templated transcription"/>
    <property type="evidence" value="ECO:0007669"/>
    <property type="project" value="InterPro"/>
</dbReference>
<evidence type="ECO:0000256" key="1">
    <source>
        <dbReference type="ARBA" id="ARBA00022553"/>
    </source>
</evidence>
<evidence type="ECO:0000259" key="5">
    <source>
        <dbReference type="PROSITE" id="PS50110"/>
    </source>
</evidence>
<feature type="domain" description="HTH luxR-type" evidence="4">
    <location>
        <begin position="146"/>
        <end position="211"/>
    </location>
</feature>
<feature type="modified residue" description="4-aspartylphosphate" evidence="3">
    <location>
        <position position="58"/>
    </location>
</feature>
<reference evidence="6 7" key="1">
    <citation type="submission" date="2018-03" db="EMBL/GenBank/DDBJ databases">
        <title>Mesoflavibacter sp. HG37 and Mesoflavibacter sp. HG96 sp.nov., two marine bacteria isolated from seawater of Western Pacific Ocean.</title>
        <authorList>
            <person name="Cheng H."/>
            <person name="Wu Y.-H."/>
            <person name="Guo L.-L."/>
            <person name="Xu X.-W."/>
        </authorList>
    </citation>
    <scope>NUCLEOTIDE SEQUENCE [LARGE SCALE GENOMIC DNA]</scope>
    <source>
        <strain evidence="6 7">KCTC 32269</strain>
    </source>
</reference>
<dbReference type="CDD" id="cd06170">
    <property type="entry name" value="LuxR_C_like"/>
    <property type="match status" value="1"/>
</dbReference>
<dbReference type="Pfam" id="PF00196">
    <property type="entry name" value="GerE"/>
    <property type="match status" value="1"/>
</dbReference>
<evidence type="ECO:0000256" key="3">
    <source>
        <dbReference type="PROSITE-ProRule" id="PRU00169"/>
    </source>
</evidence>
<dbReference type="SMART" id="SM00448">
    <property type="entry name" value="REC"/>
    <property type="match status" value="1"/>
</dbReference>
<keyword evidence="7" id="KW-1185">Reference proteome</keyword>
<comment type="caution">
    <text evidence="6">The sequence shown here is derived from an EMBL/GenBank/DDBJ whole genome shotgun (WGS) entry which is preliminary data.</text>
</comment>
<accession>A0A2T1NBA2</accession>
<sequence>MNLIDIYIVEDEILIREGIKAILSQEKKYRVVKEFNNGNTFLEYILKAKTLPDIVLMDIRMPVLNGVEATKQVIEQFPDLKIIALSNYVSNIFVTNMLGVGAAGYLPKSVTPDQLFKTLNLVITNGFYYDNDILNLLYKKQKSSTSILFKEQLTPREIEVLKLICSQKSAVEIGELLHISPRTVDGHRNNLLLKTESKNLVGLVVFAMKNNLFLPEF</sequence>
<dbReference type="OrthoDB" id="9797341at2"/>
<dbReference type="Proteomes" id="UP000238426">
    <property type="component" value="Unassembled WGS sequence"/>
</dbReference>
<dbReference type="SUPFAM" id="SSF46894">
    <property type="entry name" value="C-terminal effector domain of the bipartite response regulators"/>
    <property type="match status" value="1"/>
</dbReference>
<keyword evidence="2 6" id="KW-0238">DNA-binding</keyword>
<dbReference type="InterPro" id="IPR016032">
    <property type="entry name" value="Sig_transdc_resp-reg_C-effctor"/>
</dbReference>
<dbReference type="PANTHER" id="PTHR43214">
    <property type="entry name" value="TWO-COMPONENT RESPONSE REGULATOR"/>
    <property type="match status" value="1"/>
</dbReference>
<dbReference type="InterPro" id="IPR058245">
    <property type="entry name" value="NreC/VraR/RcsB-like_REC"/>
</dbReference>
<dbReference type="EMBL" id="PXOQ01000008">
    <property type="protein sequence ID" value="PSG89424.1"/>
    <property type="molecule type" value="Genomic_DNA"/>
</dbReference>
<dbReference type="CDD" id="cd17535">
    <property type="entry name" value="REC_NarL-like"/>
    <property type="match status" value="1"/>
</dbReference>
<dbReference type="SUPFAM" id="SSF52172">
    <property type="entry name" value="CheY-like"/>
    <property type="match status" value="1"/>
</dbReference>
<name>A0A2T1NBA2_9FLAO</name>
<evidence type="ECO:0000256" key="2">
    <source>
        <dbReference type="ARBA" id="ARBA00023125"/>
    </source>
</evidence>
<dbReference type="InterPro" id="IPR011006">
    <property type="entry name" value="CheY-like_superfamily"/>
</dbReference>
<dbReference type="SMART" id="SM00421">
    <property type="entry name" value="HTH_LUXR"/>
    <property type="match status" value="1"/>
</dbReference>
<gene>
    <name evidence="6" type="ORF">C7H52_06525</name>
</gene>
<dbReference type="PROSITE" id="PS50043">
    <property type="entry name" value="HTH_LUXR_2"/>
    <property type="match status" value="1"/>
</dbReference>
<evidence type="ECO:0000259" key="4">
    <source>
        <dbReference type="PROSITE" id="PS50043"/>
    </source>
</evidence>
<dbReference type="InterPro" id="IPR039420">
    <property type="entry name" value="WalR-like"/>
</dbReference>
<proteinExistence type="predicted"/>
<evidence type="ECO:0000313" key="6">
    <source>
        <dbReference type="EMBL" id="PSG89424.1"/>
    </source>
</evidence>
<dbReference type="PANTHER" id="PTHR43214:SF39">
    <property type="entry name" value="TRANSCRIPTIONAL REGULATORY PROTEIN DEGU"/>
    <property type="match status" value="1"/>
</dbReference>
<dbReference type="InterPro" id="IPR001789">
    <property type="entry name" value="Sig_transdc_resp-reg_receiver"/>
</dbReference>
<dbReference type="AlphaFoldDB" id="A0A2T1NBA2"/>